<evidence type="ECO:0000256" key="5">
    <source>
        <dbReference type="PIRSR" id="PIRSR038896-51"/>
    </source>
</evidence>
<feature type="binding site" evidence="5">
    <location>
        <position position="229"/>
    </location>
    <ligand>
        <name>Zn(2+)</name>
        <dbReference type="ChEBI" id="CHEBI:29105"/>
        <label>1</label>
    </ligand>
</feature>
<dbReference type="PANTHER" id="PTHR15032:SF4">
    <property type="entry name" value="N-ACYL-PHOSPHATIDYLETHANOLAMINE-HYDROLYZING PHOSPHOLIPASE D"/>
    <property type="match status" value="1"/>
</dbReference>
<dbReference type="RefSeq" id="XP_031571219.1">
    <property type="nucleotide sequence ID" value="XM_031715359.1"/>
</dbReference>
<evidence type="ECO:0000256" key="2">
    <source>
        <dbReference type="ARBA" id="ARBA00012279"/>
    </source>
</evidence>
<gene>
    <name evidence="8" type="primary">LOC116305457</name>
</gene>
<feature type="binding site" evidence="5">
    <location>
        <position position="159"/>
    </location>
    <ligand>
        <name>Zn(2+)</name>
        <dbReference type="ChEBI" id="CHEBI:29105"/>
        <label>1</label>
    </ligand>
</feature>
<dbReference type="SUPFAM" id="SSF56281">
    <property type="entry name" value="Metallo-hydrolase/oxidoreductase"/>
    <property type="match status" value="1"/>
</dbReference>
<dbReference type="GO" id="GO:0070292">
    <property type="term" value="P:N-acylphosphatidylethanolamine metabolic process"/>
    <property type="evidence" value="ECO:0007669"/>
    <property type="project" value="TreeGrafter"/>
</dbReference>
<evidence type="ECO:0000313" key="7">
    <source>
        <dbReference type="Proteomes" id="UP000515163"/>
    </source>
</evidence>
<feature type="binding site" evidence="5">
    <location>
        <position position="157"/>
    </location>
    <ligand>
        <name>Zn(2+)</name>
        <dbReference type="ChEBI" id="CHEBI:29105"/>
        <label>1</label>
    </ligand>
</feature>
<dbReference type="InterPro" id="IPR036866">
    <property type="entry name" value="RibonucZ/Hydroxyglut_hydro"/>
</dbReference>
<dbReference type="PANTHER" id="PTHR15032">
    <property type="entry name" value="N-ACYL-PHOSPHATIDYLETHANOLAMINE-HYDROLYZING PHOSPHOLIPASE D"/>
    <property type="match status" value="1"/>
</dbReference>
<feature type="binding site" evidence="5">
    <location>
        <position position="162"/>
    </location>
    <ligand>
        <name>Zn(2+)</name>
        <dbReference type="ChEBI" id="CHEBI:29105"/>
        <label>2</label>
    </ligand>
</feature>
<keyword evidence="5" id="KW-0479">Metal-binding</keyword>
<feature type="binding site" evidence="5">
    <location>
        <position position="260"/>
    </location>
    <ligand>
        <name>Zn(2+)</name>
        <dbReference type="ChEBI" id="CHEBI:29105"/>
        <label>1</label>
    </ligand>
</feature>
<keyword evidence="3" id="KW-0442">Lipid degradation</keyword>
<feature type="binding site" evidence="5">
    <location>
        <position position="320"/>
    </location>
    <ligand>
        <name>Zn(2+)</name>
        <dbReference type="ChEBI" id="CHEBI:29105"/>
        <label>2</label>
    </ligand>
</feature>
<reference evidence="8" key="1">
    <citation type="submission" date="2025-08" db="UniProtKB">
        <authorList>
            <consortium name="RefSeq"/>
        </authorList>
    </citation>
    <scope>IDENTIFICATION</scope>
    <source>
        <tissue evidence="8">Tentacle</tissue>
    </source>
</reference>
<feature type="binding site" evidence="5">
    <location>
        <position position="161"/>
    </location>
    <ligand>
        <name>Zn(2+)</name>
        <dbReference type="ChEBI" id="CHEBI:29105"/>
        <label>2</label>
    </ligand>
</feature>
<keyword evidence="3" id="KW-0595">Phospholipid degradation</keyword>
<comment type="catalytic activity">
    <reaction evidence="4">
        <text>N-(5Z,8Z,11Z,14Z-eicosatetraenoyl)-1,2-di-(9Z-octadecenoyl)-sn-glycero-3-phosphoethanolamine + H2O = N-(5Z,8Z,11Z,14Z-eicosatetraenoyl)-ethanolamine + 1,2-di-(9Z-octadecenoyl)-sn-glycero-3-phosphate + H(+)</text>
        <dbReference type="Rhea" id="RHEA:45528"/>
        <dbReference type="ChEBI" id="CHEBI:2700"/>
        <dbReference type="ChEBI" id="CHEBI:15377"/>
        <dbReference type="ChEBI" id="CHEBI:15378"/>
        <dbReference type="ChEBI" id="CHEBI:74546"/>
        <dbReference type="ChEBI" id="CHEBI:85277"/>
    </reaction>
    <physiologicalReaction direction="left-to-right" evidence="4">
        <dbReference type="Rhea" id="RHEA:45529"/>
    </physiologicalReaction>
</comment>
<keyword evidence="5" id="KW-0862">Zinc</keyword>
<organism evidence="7 8">
    <name type="scientific">Actinia tenebrosa</name>
    <name type="common">Australian red waratah sea anemone</name>
    <dbReference type="NCBI Taxonomy" id="6105"/>
    <lineage>
        <taxon>Eukaryota</taxon>
        <taxon>Metazoa</taxon>
        <taxon>Cnidaria</taxon>
        <taxon>Anthozoa</taxon>
        <taxon>Hexacorallia</taxon>
        <taxon>Actiniaria</taxon>
        <taxon>Actiniidae</taxon>
        <taxon>Actinia</taxon>
    </lineage>
</organism>
<dbReference type="Proteomes" id="UP000515163">
    <property type="component" value="Unplaced"/>
</dbReference>
<dbReference type="EC" id="3.1.4.54" evidence="2"/>
<dbReference type="Gene3D" id="3.60.15.10">
    <property type="entry name" value="Ribonuclease Z/Hydroxyacylglutathione hydrolase-like"/>
    <property type="match status" value="1"/>
</dbReference>
<evidence type="ECO:0000259" key="6">
    <source>
        <dbReference type="Pfam" id="PF12706"/>
    </source>
</evidence>
<dbReference type="GO" id="GO:0070290">
    <property type="term" value="F:N-acylphosphatidylethanolamine-specific phospholipase D activity"/>
    <property type="evidence" value="ECO:0007669"/>
    <property type="project" value="UniProtKB-EC"/>
</dbReference>
<dbReference type="GO" id="GO:0009395">
    <property type="term" value="P:phospholipid catabolic process"/>
    <property type="evidence" value="ECO:0007669"/>
    <property type="project" value="UniProtKB-KW"/>
</dbReference>
<dbReference type="Pfam" id="PF12706">
    <property type="entry name" value="Lactamase_B_2"/>
    <property type="match status" value="1"/>
</dbReference>
<sequence length="371" mass="42479">MAKANSTAQYQQISANLSSPNDVYRSVRVNGRYVTPWGGQRPSLTSALRWGLFMKNERGIGGEMKDFYKYKKEELESNLPVLPINQSALTSPPSDSMQVTWLGHAMVLVQIDGLNILTDPCLNSFCGPARYLSKKRYRPAPCTVEDLPDIDVVCVSHNHFDHLDSETVINLNKKCSATLHWYVPMGMRDWMVKHDCINITELEWWEDTLHPKHDNGLSGVRFIFVPSQHWSRRGMLDENKSLWGSWCVIGSKQKFFFAGDTGYHDQVFKQIGHHYGPFDFSAIPIGAYKPRWFLKFQHVDPSEAVQIHEDVKSMLSLGIHWGTFPLGYEHYMDPPRDLKDALENRQIDTSTFIVLNHGESMIVPPPRETIL</sequence>
<evidence type="ECO:0000256" key="4">
    <source>
        <dbReference type="ARBA" id="ARBA00048025"/>
    </source>
</evidence>
<name>A0A6P8IVT8_ACTTE</name>
<dbReference type="AlphaFoldDB" id="A0A6P8IVT8"/>
<dbReference type="GO" id="GO:0005737">
    <property type="term" value="C:cytoplasm"/>
    <property type="evidence" value="ECO:0007669"/>
    <property type="project" value="TreeGrafter"/>
</dbReference>
<evidence type="ECO:0000256" key="1">
    <source>
        <dbReference type="ARBA" id="ARBA00010127"/>
    </source>
</evidence>
<dbReference type="GeneID" id="116305457"/>
<dbReference type="KEGG" id="aten:116305457"/>
<proteinExistence type="inferred from homology"/>
<dbReference type="PIRSF" id="PIRSF038896">
    <property type="entry name" value="NAPE-PLD"/>
    <property type="match status" value="1"/>
</dbReference>
<feature type="binding site" evidence="5">
    <location>
        <position position="260"/>
    </location>
    <ligand>
        <name>Zn(2+)</name>
        <dbReference type="ChEBI" id="CHEBI:29105"/>
        <label>2</label>
    </ligand>
</feature>
<dbReference type="InterPro" id="IPR024884">
    <property type="entry name" value="NAPE-PLD"/>
</dbReference>
<dbReference type="OrthoDB" id="332863at2759"/>
<keyword evidence="3" id="KW-1208">Phospholipid metabolism</keyword>
<dbReference type="GO" id="GO:0008270">
    <property type="term" value="F:zinc ion binding"/>
    <property type="evidence" value="ECO:0007669"/>
    <property type="project" value="InterPro"/>
</dbReference>
<dbReference type="InterPro" id="IPR001279">
    <property type="entry name" value="Metallo-B-lactamas"/>
</dbReference>
<evidence type="ECO:0000256" key="3">
    <source>
        <dbReference type="ARBA" id="ARBA00022668"/>
    </source>
</evidence>
<dbReference type="InParanoid" id="A0A6P8IVT8"/>
<accession>A0A6P8IVT8</accession>
<keyword evidence="7" id="KW-1185">Reference proteome</keyword>
<keyword evidence="3" id="KW-0443">Lipid metabolism</keyword>
<comment type="similarity">
    <text evidence="1">Belongs to the NAPE-PLD family.</text>
</comment>
<dbReference type="GO" id="GO:0070291">
    <property type="term" value="P:N-acylethanolamine metabolic process"/>
    <property type="evidence" value="ECO:0007669"/>
    <property type="project" value="TreeGrafter"/>
</dbReference>
<protein>
    <recommendedName>
        <fullName evidence="2">N-acetylphosphatidylethanolamine-hydrolyzing phospholipase D</fullName>
        <ecNumber evidence="2">3.1.4.54</ecNumber>
    </recommendedName>
</protein>
<evidence type="ECO:0000313" key="8">
    <source>
        <dbReference type="RefSeq" id="XP_031571219.1"/>
    </source>
</evidence>
<comment type="cofactor">
    <cofactor evidence="5">
        <name>Zn(2+)</name>
        <dbReference type="ChEBI" id="CHEBI:29105"/>
    </cofactor>
    <text evidence="5">Binds 2 zinc divalent cations per subunit.</text>
</comment>
<feature type="domain" description="Metallo-beta-lactamase" evidence="6">
    <location>
        <begin position="115"/>
        <end position="321"/>
    </location>
</feature>